<dbReference type="Proteomes" id="UP000504636">
    <property type="component" value="Unplaced"/>
</dbReference>
<evidence type="ECO:0000313" key="1">
    <source>
        <dbReference type="EMBL" id="KAF2811389.1"/>
    </source>
</evidence>
<dbReference type="GeneID" id="54468775"/>
<sequence>MAESVGVEYIGWEDDFRYAEEKSRITEHIEKIAKDNGFAYACVQDMIMKYRYRSQGPWIDVHFKRGRWVTDGLDKYVFTRLWFNEDGDLEKEPEFFEVEKRSI</sequence>
<name>A0A6A6YSA2_9PEZI</name>
<dbReference type="AlphaFoldDB" id="A0A6A6YSA2"/>
<protein>
    <submittedName>
        <fullName evidence="1 3">Uncharacterized protein</fullName>
    </submittedName>
</protein>
<proteinExistence type="predicted"/>
<reference evidence="3" key="2">
    <citation type="submission" date="2020-04" db="EMBL/GenBank/DDBJ databases">
        <authorList>
            <consortium name="NCBI Genome Project"/>
        </authorList>
    </citation>
    <scope>NUCLEOTIDE SEQUENCE</scope>
    <source>
        <strain evidence="3">CBS 304.34</strain>
    </source>
</reference>
<evidence type="ECO:0000313" key="2">
    <source>
        <dbReference type="Proteomes" id="UP000504636"/>
    </source>
</evidence>
<reference evidence="1 3" key="1">
    <citation type="journal article" date="2020" name="Stud. Mycol.">
        <title>101 Dothideomycetes genomes: a test case for predicting lifestyles and emergence of pathogens.</title>
        <authorList>
            <person name="Haridas S."/>
            <person name="Albert R."/>
            <person name="Binder M."/>
            <person name="Bloem J."/>
            <person name="Labutti K."/>
            <person name="Salamov A."/>
            <person name="Andreopoulos B."/>
            <person name="Baker S."/>
            <person name="Barry K."/>
            <person name="Bills G."/>
            <person name="Bluhm B."/>
            <person name="Cannon C."/>
            <person name="Castanera R."/>
            <person name="Culley D."/>
            <person name="Daum C."/>
            <person name="Ezra D."/>
            <person name="Gonzalez J."/>
            <person name="Henrissat B."/>
            <person name="Kuo A."/>
            <person name="Liang C."/>
            <person name="Lipzen A."/>
            <person name="Lutzoni F."/>
            <person name="Magnuson J."/>
            <person name="Mondo S."/>
            <person name="Nolan M."/>
            <person name="Ohm R."/>
            <person name="Pangilinan J."/>
            <person name="Park H.-J."/>
            <person name="Ramirez L."/>
            <person name="Alfaro M."/>
            <person name="Sun H."/>
            <person name="Tritt A."/>
            <person name="Yoshinaga Y."/>
            <person name="Zwiers L.-H."/>
            <person name="Turgeon B."/>
            <person name="Goodwin S."/>
            <person name="Spatafora J."/>
            <person name="Crous P."/>
            <person name="Grigoriev I."/>
        </authorList>
    </citation>
    <scope>NUCLEOTIDE SEQUENCE</scope>
    <source>
        <strain evidence="1 3">CBS 304.34</strain>
    </source>
</reference>
<dbReference type="EMBL" id="MU003698">
    <property type="protein sequence ID" value="KAF2811389.1"/>
    <property type="molecule type" value="Genomic_DNA"/>
</dbReference>
<evidence type="ECO:0000313" key="3">
    <source>
        <dbReference type="RefSeq" id="XP_033578353.1"/>
    </source>
</evidence>
<dbReference type="OrthoDB" id="5345334at2759"/>
<organism evidence="1">
    <name type="scientific">Mytilinidion resinicola</name>
    <dbReference type="NCBI Taxonomy" id="574789"/>
    <lineage>
        <taxon>Eukaryota</taxon>
        <taxon>Fungi</taxon>
        <taxon>Dikarya</taxon>
        <taxon>Ascomycota</taxon>
        <taxon>Pezizomycotina</taxon>
        <taxon>Dothideomycetes</taxon>
        <taxon>Pleosporomycetidae</taxon>
        <taxon>Mytilinidiales</taxon>
        <taxon>Mytilinidiaceae</taxon>
        <taxon>Mytilinidion</taxon>
    </lineage>
</organism>
<gene>
    <name evidence="1 3" type="ORF">BDZ99DRAFT_569452</name>
</gene>
<reference evidence="3" key="3">
    <citation type="submission" date="2025-04" db="UniProtKB">
        <authorList>
            <consortium name="RefSeq"/>
        </authorList>
    </citation>
    <scope>IDENTIFICATION</scope>
    <source>
        <strain evidence="3">CBS 304.34</strain>
    </source>
</reference>
<accession>A0A6A6YSA2</accession>
<dbReference type="RefSeq" id="XP_033578353.1">
    <property type="nucleotide sequence ID" value="XM_033727882.1"/>
</dbReference>
<keyword evidence="2" id="KW-1185">Reference proteome</keyword>